<dbReference type="SUPFAM" id="SSF55961">
    <property type="entry name" value="Bet v1-like"/>
    <property type="match status" value="1"/>
</dbReference>
<evidence type="ECO:0000313" key="2">
    <source>
        <dbReference type="Proteomes" id="UP000076096"/>
    </source>
</evidence>
<dbReference type="KEGG" id="stsi:A4E84_04555"/>
<dbReference type="Pfam" id="PF10604">
    <property type="entry name" value="Polyketide_cyc2"/>
    <property type="match status" value="1"/>
</dbReference>
<dbReference type="STRING" id="1783515.A4E84_04555"/>
<gene>
    <name evidence="1" type="ORF">A4E84_04555</name>
</gene>
<dbReference type="InterPro" id="IPR023393">
    <property type="entry name" value="START-like_dom_sf"/>
</dbReference>
<dbReference type="InterPro" id="IPR019587">
    <property type="entry name" value="Polyketide_cyclase/dehydratase"/>
</dbReference>
<protein>
    <submittedName>
        <fullName evidence="1">Polyketide cyclase</fullName>
    </submittedName>
</protein>
<dbReference type="AlphaFoldDB" id="A0A143BV81"/>
<dbReference type="CDD" id="cd07821">
    <property type="entry name" value="PYR_PYL_RCAR_like"/>
    <property type="match status" value="1"/>
</dbReference>
<dbReference type="Gene3D" id="3.30.530.20">
    <property type="match status" value="1"/>
</dbReference>
<accession>A0A143BV81</accession>
<organism evidence="1 2">
    <name type="scientific">Streptomyces qaidamensis</name>
    <dbReference type="NCBI Taxonomy" id="1783515"/>
    <lineage>
        <taxon>Bacteria</taxon>
        <taxon>Bacillati</taxon>
        <taxon>Actinomycetota</taxon>
        <taxon>Actinomycetes</taxon>
        <taxon>Kitasatosporales</taxon>
        <taxon>Streptomycetaceae</taxon>
        <taxon>Streptomyces</taxon>
        <taxon>Streptomyces aurantiacus group</taxon>
    </lineage>
</organism>
<dbReference type="RefSeq" id="WP_062925296.1">
    <property type="nucleotide sequence ID" value="NZ_CP015098.1"/>
</dbReference>
<dbReference type="EMBL" id="CP015098">
    <property type="protein sequence ID" value="AMW08830.1"/>
    <property type="molecule type" value="Genomic_DNA"/>
</dbReference>
<name>A0A143BV81_9ACTN</name>
<sequence>MPRRLRPVEPDFVATAPVRHVFERDMAAPPEAVYGALEDVPGWAEWFAQVSAARPVGAGAGRDITLTGGIRFRETVIAAKGPELYAYRVDVTNLPGVRAIAEEWRLTPAGGGTRVRWTFATDGTAAYRLAVKVARGGQARAFRDAVRALDRRLNA</sequence>
<keyword evidence="2" id="KW-1185">Reference proteome</keyword>
<dbReference type="Proteomes" id="UP000076096">
    <property type="component" value="Chromosome"/>
</dbReference>
<evidence type="ECO:0000313" key="1">
    <source>
        <dbReference type="EMBL" id="AMW08830.1"/>
    </source>
</evidence>
<reference evidence="2" key="1">
    <citation type="submission" date="2016-04" db="EMBL/GenBank/DDBJ databases">
        <authorList>
            <person name="Zhang B."/>
        </authorList>
    </citation>
    <scope>NUCLEOTIDE SEQUENCE [LARGE SCALE GENOMIC DNA]</scope>
    <source>
        <strain evidence="2">S10</strain>
    </source>
</reference>
<proteinExistence type="predicted"/>